<accession>K3ZFT2</accession>
<reference evidence="1" key="2">
    <citation type="submission" date="2018-08" db="UniProtKB">
        <authorList>
            <consortium name="EnsemblPlants"/>
        </authorList>
    </citation>
    <scope>IDENTIFICATION</scope>
    <source>
        <strain evidence="1">Yugu1</strain>
    </source>
</reference>
<keyword evidence="2" id="KW-1185">Reference proteome</keyword>
<evidence type="ECO:0000313" key="1">
    <source>
        <dbReference type="EnsemblPlants" id="KQL13134"/>
    </source>
</evidence>
<evidence type="ECO:0000313" key="2">
    <source>
        <dbReference type="Proteomes" id="UP000004995"/>
    </source>
</evidence>
<dbReference type="HOGENOM" id="CLU_3369335_0_0_1"/>
<dbReference type="AlphaFoldDB" id="K3ZFT2"/>
<proteinExistence type="predicted"/>
<reference evidence="2" key="1">
    <citation type="journal article" date="2012" name="Nat. Biotechnol.">
        <title>Reference genome sequence of the model plant Setaria.</title>
        <authorList>
            <person name="Bennetzen J.L."/>
            <person name="Schmutz J."/>
            <person name="Wang H."/>
            <person name="Percifield R."/>
            <person name="Hawkins J."/>
            <person name="Pontaroli A.C."/>
            <person name="Estep M."/>
            <person name="Feng L."/>
            <person name="Vaughn J.N."/>
            <person name="Grimwood J."/>
            <person name="Jenkins J."/>
            <person name="Barry K."/>
            <person name="Lindquist E."/>
            <person name="Hellsten U."/>
            <person name="Deshpande S."/>
            <person name="Wang X."/>
            <person name="Wu X."/>
            <person name="Mitros T."/>
            <person name="Triplett J."/>
            <person name="Yang X."/>
            <person name="Ye C.Y."/>
            <person name="Mauro-Herrera M."/>
            <person name="Wang L."/>
            <person name="Li P."/>
            <person name="Sharma M."/>
            <person name="Sharma R."/>
            <person name="Ronald P.C."/>
            <person name="Panaud O."/>
            <person name="Kellogg E.A."/>
            <person name="Brutnell T.P."/>
            <person name="Doust A.N."/>
            <person name="Tuskan G.A."/>
            <person name="Rokhsar D."/>
            <person name="Devos K.M."/>
        </authorList>
    </citation>
    <scope>NUCLEOTIDE SEQUENCE [LARGE SCALE GENOMIC DNA]</scope>
    <source>
        <strain evidence="2">cv. Yugu1</strain>
    </source>
</reference>
<dbReference type="Proteomes" id="UP000004995">
    <property type="component" value="Unassembled WGS sequence"/>
</dbReference>
<dbReference type="Gramene" id="KQL13134">
    <property type="protein sequence ID" value="KQL13134"/>
    <property type="gene ID" value="SETIT_025434mg"/>
</dbReference>
<name>K3ZFT2_SETIT</name>
<dbReference type="InParanoid" id="K3ZFT2"/>
<protein>
    <submittedName>
        <fullName evidence="1">Uncharacterized protein</fullName>
    </submittedName>
</protein>
<dbReference type="EMBL" id="AGNK02001429">
    <property type="status" value="NOT_ANNOTATED_CDS"/>
    <property type="molecule type" value="Genomic_DNA"/>
</dbReference>
<sequence>MSNYKSAMSYKLFSSSPFTFKPLRIGQCFGLPHIF</sequence>
<dbReference type="EnsemblPlants" id="KQL13134">
    <property type="protein sequence ID" value="KQL13134"/>
    <property type="gene ID" value="SETIT_025434mg"/>
</dbReference>
<organism evidence="1 2">
    <name type="scientific">Setaria italica</name>
    <name type="common">Foxtail millet</name>
    <name type="synonym">Panicum italicum</name>
    <dbReference type="NCBI Taxonomy" id="4555"/>
    <lineage>
        <taxon>Eukaryota</taxon>
        <taxon>Viridiplantae</taxon>
        <taxon>Streptophyta</taxon>
        <taxon>Embryophyta</taxon>
        <taxon>Tracheophyta</taxon>
        <taxon>Spermatophyta</taxon>
        <taxon>Magnoliopsida</taxon>
        <taxon>Liliopsida</taxon>
        <taxon>Poales</taxon>
        <taxon>Poaceae</taxon>
        <taxon>PACMAD clade</taxon>
        <taxon>Panicoideae</taxon>
        <taxon>Panicodae</taxon>
        <taxon>Paniceae</taxon>
        <taxon>Cenchrinae</taxon>
        <taxon>Setaria</taxon>
    </lineage>
</organism>